<sequence length="132" mass="15417">MQLHDGAIRRRAAVETDLLTNSLCCTRSVFVGFPCDDEGHHCNLECISRTIGDRETLRDGRQRHLVNKFRRRKAVEEDSITHLAGDSRHCRAYRSNEDTRVSTVQRWRREERSHQRVLVKLPAIIQFFFSAP</sequence>
<dbReference type="AlphaFoldDB" id="A0A6J7IHN9"/>
<proteinExistence type="predicted"/>
<gene>
    <name evidence="1" type="ORF">UFOPK3610_01894</name>
</gene>
<reference evidence="1" key="1">
    <citation type="submission" date="2020-05" db="EMBL/GenBank/DDBJ databases">
        <authorList>
            <person name="Chiriac C."/>
            <person name="Salcher M."/>
            <person name="Ghai R."/>
            <person name="Kavagutti S V."/>
        </authorList>
    </citation>
    <scope>NUCLEOTIDE SEQUENCE</scope>
</reference>
<dbReference type="EMBL" id="CAFBMR010000131">
    <property type="protein sequence ID" value="CAB4930106.1"/>
    <property type="molecule type" value="Genomic_DNA"/>
</dbReference>
<name>A0A6J7IHN9_9ZZZZ</name>
<evidence type="ECO:0000313" key="1">
    <source>
        <dbReference type="EMBL" id="CAB4930106.1"/>
    </source>
</evidence>
<accession>A0A6J7IHN9</accession>
<protein>
    <submittedName>
        <fullName evidence="1">Unannotated protein</fullName>
    </submittedName>
</protein>
<organism evidence="1">
    <name type="scientific">freshwater metagenome</name>
    <dbReference type="NCBI Taxonomy" id="449393"/>
    <lineage>
        <taxon>unclassified sequences</taxon>
        <taxon>metagenomes</taxon>
        <taxon>ecological metagenomes</taxon>
    </lineage>
</organism>